<dbReference type="PANTHER" id="PTHR12289:SF41">
    <property type="entry name" value="FAILED AXON CONNECTIONS-RELATED"/>
    <property type="match status" value="1"/>
</dbReference>
<evidence type="ECO:0000259" key="2">
    <source>
        <dbReference type="Pfam" id="PF17172"/>
    </source>
</evidence>
<dbReference type="Gene3D" id="1.20.1050.10">
    <property type="match status" value="1"/>
</dbReference>
<evidence type="ECO:0000313" key="3">
    <source>
        <dbReference type="EMBL" id="WNG50509.1"/>
    </source>
</evidence>
<protein>
    <submittedName>
        <fullName evidence="3">Glutathione S-transferase family protein</fullName>
    </submittedName>
</protein>
<dbReference type="SUPFAM" id="SSF52833">
    <property type="entry name" value="Thioredoxin-like"/>
    <property type="match status" value="1"/>
</dbReference>
<dbReference type="InterPro" id="IPR026928">
    <property type="entry name" value="FAX/IsoI-like"/>
</dbReference>
<feature type="domain" description="Thioredoxin-like fold" evidence="2">
    <location>
        <begin position="23"/>
        <end position="118"/>
    </location>
</feature>
<dbReference type="InterPro" id="IPR050931">
    <property type="entry name" value="Mito_Protein_Transport_Metaxin"/>
</dbReference>
<keyword evidence="4" id="KW-1185">Reference proteome</keyword>
<evidence type="ECO:0000259" key="1">
    <source>
        <dbReference type="Pfam" id="PF17171"/>
    </source>
</evidence>
<dbReference type="SFLD" id="SFLDG01180">
    <property type="entry name" value="SUF1"/>
    <property type="match status" value="1"/>
</dbReference>
<dbReference type="Gene3D" id="3.40.30.10">
    <property type="entry name" value="Glutaredoxin"/>
    <property type="match status" value="1"/>
</dbReference>
<dbReference type="SFLD" id="SFLDS00019">
    <property type="entry name" value="Glutathione_Transferase_(cytos"/>
    <property type="match status" value="1"/>
</dbReference>
<dbReference type="Pfam" id="PF17171">
    <property type="entry name" value="GST_C_6"/>
    <property type="match status" value="1"/>
</dbReference>
<sequence>MEDSPMLTLHQGPAAFGIGNISPFCLKLESYLRMASIPYTAKAADYGKAPKGKIPFIEEDGAFLGDSQLIIEHLKRKHGDPLDAKLSAEDIAKGHLVRRVLEDSLYWHIVHERWVSQEGWQVYKPIFEALFPPVVGKLVVPLIRRGLTKALHTQGLGRHRPEERLEMGKADVSAVAAVLRDKPFLLGDNPTSFDAALYAFIVSILAFPVDSPLRKYTREQQNLVRHCERFQQRFFAKGQP</sequence>
<dbReference type="InterPro" id="IPR040079">
    <property type="entry name" value="Glutathione_S-Trfase"/>
</dbReference>
<accession>A0ABY9X506</accession>
<organism evidence="3 4">
    <name type="scientific">Archangium minus</name>
    <dbReference type="NCBI Taxonomy" id="83450"/>
    <lineage>
        <taxon>Bacteria</taxon>
        <taxon>Pseudomonadati</taxon>
        <taxon>Myxococcota</taxon>
        <taxon>Myxococcia</taxon>
        <taxon>Myxococcales</taxon>
        <taxon>Cystobacterineae</taxon>
        <taxon>Archangiaceae</taxon>
        <taxon>Archangium</taxon>
    </lineage>
</organism>
<dbReference type="EMBL" id="CP043494">
    <property type="protein sequence ID" value="WNG50509.1"/>
    <property type="molecule type" value="Genomic_DNA"/>
</dbReference>
<dbReference type="Proteomes" id="UP001611383">
    <property type="component" value="Chromosome"/>
</dbReference>
<dbReference type="PANTHER" id="PTHR12289">
    <property type="entry name" value="METAXIN RELATED"/>
    <property type="match status" value="1"/>
</dbReference>
<dbReference type="CDD" id="cd03193">
    <property type="entry name" value="GST_C_Metaxin"/>
    <property type="match status" value="1"/>
</dbReference>
<name>A0ABY9X506_9BACT</name>
<proteinExistence type="predicted"/>
<reference evidence="3 4" key="1">
    <citation type="submission" date="2019-08" db="EMBL/GenBank/DDBJ databases">
        <title>Archangium and Cystobacter genomes.</title>
        <authorList>
            <person name="Chen I.-C.K."/>
            <person name="Wielgoss S."/>
        </authorList>
    </citation>
    <scope>NUCLEOTIDE SEQUENCE [LARGE SCALE GENOMIC DNA]</scope>
    <source>
        <strain evidence="3 4">Cbm 6</strain>
    </source>
</reference>
<gene>
    <name evidence="3" type="ORF">F0U60_45040</name>
</gene>
<dbReference type="InterPro" id="IPR036249">
    <property type="entry name" value="Thioredoxin-like_sf"/>
</dbReference>
<dbReference type="InterPro" id="IPR033468">
    <property type="entry name" value="Metaxin_GST"/>
</dbReference>
<dbReference type="InterPro" id="IPR012336">
    <property type="entry name" value="Thioredoxin-like_fold"/>
</dbReference>
<dbReference type="SUPFAM" id="SSF47616">
    <property type="entry name" value="GST C-terminal domain-like"/>
    <property type="match status" value="1"/>
</dbReference>
<feature type="domain" description="Metaxin glutathione S-transferase" evidence="1">
    <location>
        <begin position="169"/>
        <end position="229"/>
    </location>
</feature>
<dbReference type="CDD" id="cd03080">
    <property type="entry name" value="GST_N_Metaxin_like"/>
    <property type="match status" value="1"/>
</dbReference>
<dbReference type="SFLD" id="SFLDG01200">
    <property type="entry name" value="SUF1.1"/>
    <property type="match status" value="1"/>
</dbReference>
<dbReference type="InterPro" id="IPR036282">
    <property type="entry name" value="Glutathione-S-Trfase_C_sf"/>
</dbReference>
<dbReference type="Pfam" id="PF17172">
    <property type="entry name" value="GST_N_4"/>
    <property type="match status" value="1"/>
</dbReference>
<evidence type="ECO:0000313" key="4">
    <source>
        <dbReference type="Proteomes" id="UP001611383"/>
    </source>
</evidence>